<accession>A0A813X4W6</accession>
<comment type="caution">
    <text evidence="2">The sequence shown here is derived from an EMBL/GenBank/DDBJ whole genome shotgun (WGS) entry which is preliminary data.</text>
</comment>
<evidence type="ECO:0000313" key="2">
    <source>
        <dbReference type="EMBL" id="CAF0859826.1"/>
    </source>
</evidence>
<evidence type="ECO:0000313" key="3">
    <source>
        <dbReference type="Proteomes" id="UP000663879"/>
    </source>
</evidence>
<dbReference type="SUPFAM" id="SSF57625">
    <property type="entry name" value="Invertebrate chitin-binding proteins"/>
    <property type="match status" value="1"/>
</dbReference>
<dbReference type="Pfam" id="PF00024">
    <property type="entry name" value="PAN_1"/>
    <property type="match status" value="1"/>
</dbReference>
<dbReference type="Gene3D" id="2.170.140.10">
    <property type="entry name" value="Chitin binding domain"/>
    <property type="match status" value="1"/>
</dbReference>
<reference evidence="2" key="1">
    <citation type="submission" date="2021-02" db="EMBL/GenBank/DDBJ databases">
        <authorList>
            <person name="Nowell W R."/>
        </authorList>
    </citation>
    <scope>NUCLEOTIDE SEQUENCE</scope>
    <source>
        <strain evidence="2">Ploen Becks lab</strain>
    </source>
</reference>
<dbReference type="InterPro" id="IPR003609">
    <property type="entry name" value="Pan_app"/>
</dbReference>
<gene>
    <name evidence="2" type="ORF">OXX778_LOCUS9380</name>
</gene>
<sequence>MVLITIHQAFSLNWIGQNAYDCDFSGNDIKSQIVNNFEACWINCLNNPNCTHYAFRLSDNSCYPKSKNGISQGEAIVKVEHICGIIDRTKQCLEMNDYSPEPSSCRLYYRCINDYLNLVGCLNNQLFDPSTKECSNYSSCYYGCRNSTDKVGYVSKTEQYYDCQTNSTKSCGQGQMFDLRGKKCIISVLKNSMFELKKNVKFSNVKLEEIIVNKKFLCLKRCIKIINCKIVQYKDNICKIFDELSSNFQPLDYNDAYFKKDIFLN</sequence>
<dbReference type="InterPro" id="IPR002557">
    <property type="entry name" value="Chitin-bd_dom"/>
</dbReference>
<dbReference type="GO" id="GO:0005576">
    <property type="term" value="C:extracellular region"/>
    <property type="evidence" value="ECO:0007669"/>
    <property type="project" value="InterPro"/>
</dbReference>
<dbReference type="Pfam" id="PF01607">
    <property type="entry name" value="CBM_14"/>
    <property type="match status" value="1"/>
</dbReference>
<dbReference type="GO" id="GO:0008061">
    <property type="term" value="F:chitin binding"/>
    <property type="evidence" value="ECO:0007669"/>
    <property type="project" value="InterPro"/>
</dbReference>
<organism evidence="2 3">
    <name type="scientific">Brachionus calyciflorus</name>
    <dbReference type="NCBI Taxonomy" id="104777"/>
    <lineage>
        <taxon>Eukaryota</taxon>
        <taxon>Metazoa</taxon>
        <taxon>Spiralia</taxon>
        <taxon>Gnathifera</taxon>
        <taxon>Rotifera</taxon>
        <taxon>Eurotatoria</taxon>
        <taxon>Monogononta</taxon>
        <taxon>Pseudotrocha</taxon>
        <taxon>Ploima</taxon>
        <taxon>Brachionidae</taxon>
        <taxon>Brachionus</taxon>
    </lineage>
</organism>
<dbReference type="Proteomes" id="UP000663879">
    <property type="component" value="Unassembled WGS sequence"/>
</dbReference>
<keyword evidence="3" id="KW-1185">Reference proteome</keyword>
<dbReference type="PROSITE" id="PS50940">
    <property type="entry name" value="CHIT_BIND_II"/>
    <property type="match status" value="1"/>
</dbReference>
<dbReference type="OrthoDB" id="9987187at2759"/>
<proteinExistence type="predicted"/>
<dbReference type="AlphaFoldDB" id="A0A813X4W6"/>
<evidence type="ECO:0000259" key="1">
    <source>
        <dbReference type="PROSITE" id="PS50940"/>
    </source>
</evidence>
<feature type="domain" description="Chitin-binding type-2" evidence="1">
    <location>
        <begin position="89"/>
        <end position="142"/>
    </location>
</feature>
<dbReference type="InterPro" id="IPR036508">
    <property type="entry name" value="Chitin-bd_dom_sf"/>
</dbReference>
<dbReference type="EMBL" id="CAJNOC010001380">
    <property type="protein sequence ID" value="CAF0859826.1"/>
    <property type="molecule type" value="Genomic_DNA"/>
</dbReference>
<dbReference type="Gene3D" id="3.50.4.10">
    <property type="entry name" value="Hepatocyte Growth Factor"/>
    <property type="match status" value="1"/>
</dbReference>
<name>A0A813X4W6_9BILA</name>
<protein>
    <recommendedName>
        <fullName evidence="1">Chitin-binding type-2 domain-containing protein</fullName>
    </recommendedName>
</protein>